<gene>
    <name evidence="2" type="ORF">AAFF_G00355860</name>
</gene>
<dbReference type="EMBL" id="JAINUG010000594">
    <property type="protein sequence ID" value="KAJ8366409.1"/>
    <property type="molecule type" value="Genomic_DNA"/>
</dbReference>
<accession>A0AAD7R5S2</accession>
<evidence type="ECO:0000256" key="1">
    <source>
        <dbReference type="SAM" id="Coils"/>
    </source>
</evidence>
<comment type="caution">
    <text evidence="2">The sequence shown here is derived from an EMBL/GenBank/DDBJ whole genome shotgun (WGS) entry which is preliminary data.</text>
</comment>
<reference evidence="2" key="1">
    <citation type="journal article" date="2023" name="Science">
        <title>Genome structures resolve the early diversification of teleost fishes.</title>
        <authorList>
            <person name="Parey E."/>
            <person name="Louis A."/>
            <person name="Montfort J."/>
            <person name="Bouchez O."/>
            <person name="Roques C."/>
            <person name="Iampietro C."/>
            <person name="Lluch J."/>
            <person name="Castinel A."/>
            <person name="Donnadieu C."/>
            <person name="Desvignes T."/>
            <person name="Floi Bucao C."/>
            <person name="Jouanno E."/>
            <person name="Wen M."/>
            <person name="Mejri S."/>
            <person name="Dirks R."/>
            <person name="Jansen H."/>
            <person name="Henkel C."/>
            <person name="Chen W.J."/>
            <person name="Zahm M."/>
            <person name="Cabau C."/>
            <person name="Klopp C."/>
            <person name="Thompson A.W."/>
            <person name="Robinson-Rechavi M."/>
            <person name="Braasch I."/>
            <person name="Lecointre G."/>
            <person name="Bobe J."/>
            <person name="Postlethwait J.H."/>
            <person name="Berthelot C."/>
            <person name="Roest Crollius H."/>
            <person name="Guiguen Y."/>
        </authorList>
    </citation>
    <scope>NUCLEOTIDE SEQUENCE</scope>
    <source>
        <strain evidence="2">NC1722</strain>
    </source>
</reference>
<keyword evidence="1" id="KW-0175">Coiled coil</keyword>
<keyword evidence="3" id="KW-1185">Reference proteome</keyword>
<name>A0AAD7R5S2_9TELE</name>
<sequence length="253" mass="29003">MPPKKTPPQHEENDMEQIKASLANIQQEIAKMATQQHQILTLIGQVEGLQQEINLLKGELNSKEKRIATLEKSMSDSEQYSRIDDVIITGLKTKHRSYSRAAAKNVDASLVPTEQEIETLESQVLQFFKSRNILVQSHNISACHPLPRKETDTNVQQPPAIIIRFVNRKHKIELMRQGIKLQKTGVYLNEHLLKKNADIAKEARSLRKDDKIKATWTRNCKIFIRLNGATPEDEKVLVVREIGELEQYKRCPV</sequence>
<evidence type="ECO:0000313" key="2">
    <source>
        <dbReference type="EMBL" id="KAJ8366409.1"/>
    </source>
</evidence>
<proteinExistence type="predicted"/>
<dbReference type="AlphaFoldDB" id="A0AAD7R5S2"/>
<evidence type="ECO:0000313" key="3">
    <source>
        <dbReference type="Proteomes" id="UP001221898"/>
    </source>
</evidence>
<feature type="coiled-coil region" evidence="1">
    <location>
        <begin position="15"/>
        <end position="73"/>
    </location>
</feature>
<protein>
    <submittedName>
        <fullName evidence="2">Uncharacterized protein</fullName>
    </submittedName>
</protein>
<dbReference type="Proteomes" id="UP001221898">
    <property type="component" value="Unassembled WGS sequence"/>
</dbReference>
<organism evidence="2 3">
    <name type="scientific">Aldrovandia affinis</name>
    <dbReference type="NCBI Taxonomy" id="143900"/>
    <lineage>
        <taxon>Eukaryota</taxon>
        <taxon>Metazoa</taxon>
        <taxon>Chordata</taxon>
        <taxon>Craniata</taxon>
        <taxon>Vertebrata</taxon>
        <taxon>Euteleostomi</taxon>
        <taxon>Actinopterygii</taxon>
        <taxon>Neopterygii</taxon>
        <taxon>Teleostei</taxon>
        <taxon>Notacanthiformes</taxon>
        <taxon>Halosauridae</taxon>
        <taxon>Aldrovandia</taxon>
    </lineage>
</organism>